<evidence type="ECO:0000256" key="1">
    <source>
        <dbReference type="SAM" id="MobiDB-lite"/>
    </source>
</evidence>
<evidence type="ECO:0000313" key="2">
    <source>
        <dbReference type="EMBL" id="KAJ8437036.1"/>
    </source>
</evidence>
<evidence type="ECO:0000313" key="3">
    <source>
        <dbReference type="Proteomes" id="UP001153076"/>
    </source>
</evidence>
<feature type="compositionally biased region" description="Low complexity" evidence="1">
    <location>
        <begin position="66"/>
        <end position="84"/>
    </location>
</feature>
<dbReference type="OrthoDB" id="1746852at2759"/>
<accession>A0A9Q1K4C3</accession>
<organism evidence="2 3">
    <name type="scientific">Carnegiea gigantea</name>
    <dbReference type="NCBI Taxonomy" id="171969"/>
    <lineage>
        <taxon>Eukaryota</taxon>
        <taxon>Viridiplantae</taxon>
        <taxon>Streptophyta</taxon>
        <taxon>Embryophyta</taxon>
        <taxon>Tracheophyta</taxon>
        <taxon>Spermatophyta</taxon>
        <taxon>Magnoliopsida</taxon>
        <taxon>eudicotyledons</taxon>
        <taxon>Gunneridae</taxon>
        <taxon>Pentapetalae</taxon>
        <taxon>Caryophyllales</taxon>
        <taxon>Cactineae</taxon>
        <taxon>Cactaceae</taxon>
        <taxon>Cactoideae</taxon>
        <taxon>Echinocereeae</taxon>
        <taxon>Carnegiea</taxon>
    </lineage>
</organism>
<protein>
    <submittedName>
        <fullName evidence="2">Uncharacterized protein</fullName>
    </submittedName>
</protein>
<sequence length="186" mass="20010">MICLPVRFGDKSKFKSLEVNFLVVDALMVYNAIIGRPTLHRVKAVVARTMKRREHYFIKRNGGYTSSSPPSSRSSSLDAPASASKGLIASSSAASPLDEGGINSTSLGSRPSAASKYRSFENSPARLARPCRDRRGCPSNLTDSPAPWPGLHQPQPSPTSAAAPSFRFRDPLDLPAASHSVSDIER</sequence>
<keyword evidence="3" id="KW-1185">Reference proteome</keyword>
<gene>
    <name evidence="2" type="ORF">Cgig2_025883</name>
</gene>
<dbReference type="AlphaFoldDB" id="A0A9Q1K4C3"/>
<proteinExistence type="predicted"/>
<reference evidence="2" key="1">
    <citation type="submission" date="2022-04" db="EMBL/GenBank/DDBJ databases">
        <title>Carnegiea gigantea Genome sequencing and assembly v2.</title>
        <authorList>
            <person name="Copetti D."/>
            <person name="Sanderson M.J."/>
            <person name="Burquez A."/>
            <person name="Wojciechowski M.F."/>
        </authorList>
    </citation>
    <scope>NUCLEOTIDE SEQUENCE</scope>
    <source>
        <strain evidence="2">SGP5-SGP5p</strain>
        <tissue evidence="2">Aerial part</tissue>
    </source>
</reference>
<dbReference type="Proteomes" id="UP001153076">
    <property type="component" value="Unassembled WGS sequence"/>
</dbReference>
<name>A0A9Q1K4C3_9CARY</name>
<dbReference type="EMBL" id="JAKOGI010000319">
    <property type="protein sequence ID" value="KAJ8437036.1"/>
    <property type="molecule type" value="Genomic_DNA"/>
</dbReference>
<feature type="region of interest" description="Disordered" evidence="1">
    <location>
        <begin position="60"/>
        <end position="186"/>
    </location>
</feature>
<comment type="caution">
    <text evidence="2">The sequence shown here is derived from an EMBL/GenBank/DDBJ whole genome shotgun (WGS) entry which is preliminary data.</text>
</comment>